<dbReference type="WBParaSite" id="Hba_00911">
    <property type="protein sequence ID" value="Hba_00911"/>
    <property type="gene ID" value="Hba_00911"/>
</dbReference>
<evidence type="ECO:0000256" key="1">
    <source>
        <dbReference type="SAM" id="Phobius"/>
    </source>
</evidence>
<reference evidence="3" key="1">
    <citation type="submission" date="2016-11" db="UniProtKB">
        <authorList>
            <consortium name="WormBaseParasite"/>
        </authorList>
    </citation>
    <scope>IDENTIFICATION</scope>
</reference>
<keyword evidence="1" id="KW-1133">Transmembrane helix</keyword>
<proteinExistence type="predicted"/>
<keyword evidence="2" id="KW-1185">Reference proteome</keyword>
<dbReference type="AlphaFoldDB" id="A0A1I7W8G0"/>
<evidence type="ECO:0000313" key="3">
    <source>
        <dbReference type="WBParaSite" id="Hba_00911"/>
    </source>
</evidence>
<name>A0A1I7W8G0_HETBA</name>
<keyword evidence="1" id="KW-0812">Transmembrane</keyword>
<accession>A0A1I7W8G0</accession>
<protein>
    <submittedName>
        <fullName evidence="3">Conserved oligomeric Golgi complex subunit 4</fullName>
    </submittedName>
</protein>
<sequence length="390" mass="44839">MNDVIKTMDQLKNSLEEHIKTVRLNESSFTGTSAVLEYDTAKGRTSKLIHVIKARTQWERSKEALQEGGKDEHQKLYESLAEMQSSYEILSKVCLFVLLFIIYYFMVLRRFIDDKEASSIILNAIEDGLYDLDLCNLFSDLIGEEENPIYLLQKIAKVLSSHHEDFSQYDSLNDNFSVKLNHRIVQELIAPFRGALTTCVLSKINTIDLVCFLKPTNYFLYFFFSKKSGSFRSRVESFKTSIAELIHLIQDVFHYSEGVFGNKVIQVVQHPIDKAIDNFLAKLRGWQYWLDSQKKPRTLDDMISLCAASGQLIFGLQELKNMVETVDEKPRVFPASLSLNIKPAFKWNRGVCDHVLKTAYENVSLKMTARMAEIVSDLVFFKNMLDEASL</sequence>
<feature type="transmembrane region" description="Helical" evidence="1">
    <location>
        <begin position="89"/>
        <end position="108"/>
    </location>
</feature>
<dbReference type="Proteomes" id="UP000095283">
    <property type="component" value="Unplaced"/>
</dbReference>
<organism evidence="2 3">
    <name type="scientific">Heterorhabditis bacteriophora</name>
    <name type="common">Entomopathogenic nematode worm</name>
    <dbReference type="NCBI Taxonomy" id="37862"/>
    <lineage>
        <taxon>Eukaryota</taxon>
        <taxon>Metazoa</taxon>
        <taxon>Ecdysozoa</taxon>
        <taxon>Nematoda</taxon>
        <taxon>Chromadorea</taxon>
        <taxon>Rhabditida</taxon>
        <taxon>Rhabditina</taxon>
        <taxon>Rhabditomorpha</taxon>
        <taxon>Strongyloidea</taxon>
        <taxon>Heterorhabditidae</taxon>
        <taxon>Heterorhabditis</taxon>
    </lineage>
</organism>
<evidence type="ECO:0000313" key="2">
    <source>
        <dbReference type="Proteomes" id="UP000095283"/>
    </source>
</evidence>
<keyword evidence="1" id="KW-0472">Membrane</keyword>